<dbReference type="Proteomes" id="UP000483802">
    <property type="component" value="Unassembled WGS sequence"/>
</dbReference>
<protein>
    <recommendedName>
        <fullName evidence="2">Peptidoglycan binding-like domain-containing protein</fullName>
    </recommendedName>
</protein>
<feature type="domain" description="Peptidoglycan binding-like" evidence="2">
    <location>
        <begin position="79"/>
        <end position="136"/>
    </location>
</feature>
<reference evidence="3 4" key="1">
    <citation type="submission" date="2019-11" db="EMBL/GenBank/DDBJ databases">
        <title>Streptomyces typhae sp. nov., a novel endophytic actinomycete isolated from the root of cattail pollen (Typha angustifolia L.).</title>
        <authorList>
            <person name="Peng C."/>
        </authorList>
    </citation>
    <scope>NUCLEOTIDE SEQUENCE [LARGE SCALE GENOMIC DNA]</scope>
    <source>
        <strain evidence="4">p1417</strain>
    </source>
</reference>
<accession>A0A6L6WUE8</accession>
<gene>
    <name evidence="3" type="ORF">GPA10_11220</name>
</gene>
<evidence type="ECO:0000256" key="1">
    <source>
        <dbReference type="SAM" id="MobiDB-lite"/>
    </source>
</evidence>
<dbReference type="InterPro" id="IPR036366">
    <property type="entry name" value="PGBDSf"/>
</dbReference>
<dbReference type="SUPFAM" id="SSF47090">
    <property type="entry name" value="PGBD-like"/>
    <property type="match status" value="1"/>
</dbReference>
<keyword evidence="4" id="KW-1185">Reference proteome</keyword>
<dbReference type="Pfam" id="PF01471">
    <property type="entry name" value="PG_binding_1"/>
    <property type="match status" value="1"/>
</dbReference>
<comment type="caution">
    <text evidence="3">The sequence shown here is derived from an EMBL/GenBank/DDBJ whole genome shotgun (WGS) entry which is preliminary data.</text>
</comment>
<feature type="region of interest" description="Disordered" evidence="1">
    <location>
        <begin position="1"/>
        <end position="23"/>
    </location>
</feature>
<evidence type="ECO:0000313" key="3">
    <source>
        <dbReference type="EMBL" id="MVO85307.1"/>
    </source>
</evidence>
<dbReference type="Gene3D" id="1.10.101.10">
    <property type="entry name" value="PGBD-like superfamily/PGBD"/>
    <property type="match status" value="1"/>
</dbReference>
<name>A0A6L6WUE8_9ACTN</name>
<dbReference type="RefSeq" id="WP_157165366.1">
    <property type="nucleotide sequence ID" value="NZ_WPNZ01000005.1"/>
</dbReference>
<organism evidence="3 4">
    <name type="scientific">Streptomyces typhae</name>
    <dbReference type="NCBI Taxonomy" id="2681492"/>
    <lineage>
        <taxon>Bacteria</taxon>
        <taxon>Bacillati</taxon>
        <taxon>Actinomycetota</taxon>
        <taxon>Actinomycetes</taxon>
        <taxon>Kitasatosporales</taxon>
        <taxon>Streptomycetaceae</taxon>
        <taxon>Streptomyces</taxon>
    </lineage>
</organism>
<evidence type="ECO:0000313" key="4">
    <source>
        <dbReference type="Proteomes" id="UP000483802"/>
    </source>
</evidence>
<sequence>MTHESHELTVATDGRTARRAPMRQNRGRMAVAALLGAVVLAAAPTAASAHATGRSAAATTEWRLCMYLGGHPTLKKGDTGEAVRHLQCILNEVYRYQTVPVNGSFEVITEASVKHLQQQFSLPDTGVVDAATWTALHP</sequence>
<dbReference type="EMBL" id="WPNZ01000005">
    <property type="protein sequence ID" value="MVO85307.1"/>
    <property type="molecule type" value="Genomic_DNA"/>
</dbReference>
<proteinExistence type="predicted"/>
<evidence type="ECO:0000259" key="2">
    <source>
        <dbReference type="Pfam" id="PF01471"/>
    </source>
</evidence>
<dbReference type="AlphaFoldDB" id="A0A6L6WUE8"/>
<dbReference type="InterPro" id="IPR036365">
    <property type="entry name" value="PGBD-like_sf"/>
</dbReference>
<dbReference type="InterPro" id="IPR002477">
    <property type="entry name" value="Peptidoglycan-bd-like"/>
</dbReference>